<evidence type="ECO:0000313" key="11">
    <source>
        <dbReference type="EMBL" id="AIC91875.1"/>
    </source>
</evidence>
<evidence type="ECO:0000256" key="2">
    <source>
        <dbReference type="ARBA" id="ARBA00012438"/>
    </source>
</evidence>
<evidence type="ECO:0000313" key="12">
    <source>
        <dbReference type="Proteomes" id="UP000028569"/>
    </source>
</evidence>
<keyword evidence="7" id="KW-0067">ATP-binding</keyword>
<protein>
    <recommendedName>
        <fullName evidence="2">histidine kinase</fullName>
        <ecNumber evidence="2">2.7.13.3</ecNumber>
    </recommendedName>
</protein>
<keyword evidence="5" id="KW-0547">Nucleotide-binding</keyword>
<evidence type="ECO:0000256" key="8">
    <source>
        <dbReference type="ARBA" id="ARBA00023012"/>
    </source>
</evidence>
<dbReference type="KEGG" id="bii:BINDI_0599"/>
<keyword evidence="4" id="KW-0808">Transferase</keyword>
<dbReference type="EC" id="2.7.13.3" evidence="2"/>
<dbReference type="GO" id="GO:0000155">
    <property type="term" value="F:phosphorelay sensor kinase activity"/>
    <property type="evidence" value="ECO:0007669"/>
    <property type="project" value="InterPro"/>
</dbReference>
<keyword evidence="12" id="KW-1185">Reference proteome</keyword>
<dbReference type="EMBL" id="CP006018">
    <property type="protein sequence ID" value="AIC91875.1"/>
    <property type="molecule type" value="Genomic_DNA"/>
</dbReference>
<dbReference type="Proteomes" id="UP000028569">
    <property type="component" value="Chromosome"/>
</dbReference>
<keyword evidence="6 11" id="KW-0418">Kinase</keyword>
<feature type="domain" description="Signal transduction histidine kinase subgroup 3 dimerisation and phosphoacceptor" evidence="10">
    <location>
        <begin position="209"/>
        <end position="271"/>
    </location>
</feature>
<evidence type="ECO:0000256" key="1">
    <source>
        <dbReference type="ARBA" id="ARBA00000085"/>
    </source>
</evidence>
<dbReference type="InterPro" id="IPR011712">
    <property type="entry name" value="Sig_transdc_His_kin_sub3_dim/P"/>
</dbReference>
<dbReference type="RefSeq" id="WP_052108735.1">
    <property type="nucleotide sequence ID" value="NZ_CP006018.1"/>
</dbReference>
<evidence type="ECO:0000256" key="4">
    <source>
        <dbReference type="ARBA" id="ARBA00022679"/>
    </source>
</evidence>
<name>A0A087VTV9_9BIFI</name>
<dbReference type="GO" id="GO:0016020">
    <property type="term" value="C:membrane"/>
    <property type="evidence" value="ECO:0007669"/>
    <property type="project" value="InterPro"/>
</dbReference>
<organism evidence="11 12">
    <name type="scientific">Bifidobacterium [indicum] DSM 20214 = LMG 11587</name>
    <dbReference type="NCBI Taxonomy" id="1341694"/>
    <lineage>
        <taxon>Bacteria</taxon>
        <taxon>Bacillati</taxon>
        <taxon>Actinomycetota</taxon>
        <taxon>Actinomycetes</taxon>
        <taxon>Bifidobacteriales</taxon>
        <taxon>Bifidobacteriaceae</taxon>
        <taxon>Bifidobacterium</taxon>
    </lineage>
</organism>
<dbReference type="GO" id="GO:0005524">
    <property type="term" value="F:ATP binding"/>
    <property type="evidence" value="ECO:0007669"/>
    <property type="project" value="UniProtKB-KW"/>
</dbReference>
<evidence type="ECO:0000256" key="6">
    <source>
        <dbReference type="ARBA" id="ARBA00022777"/>
    </source>
</evidence>
<dbReference type="InterPro" id="IPR050482">
    <property type="entry name" value="Sensor_HK_TwoCompSys"/>
</dbReference>
<keyword evidence="9" id="KW-0472">Membrane</keyword>
<dbReference type="PANTHER" id="PTHR24421">
    <property type="entry name" value="NITRATE/NITRITE SENSOR PROTEIN NARX-RELATED"/>
    <property type="match status" value="1"/>
</dbReference>
<dbReference type="AlphaFoldDB" id="A0A087VTV9"/>
<dbReference type="InterPro" id="IPR036890">
    <property type="entry name" value="HATPase_C_sf"/>
</dbReference>
<accession>A0A087VTV9</accession>
<dbReference type="OrthoDB" id="3193082at2"/>
<evidence type="ECO:0000256" key="5">
    <source>
        <dbReference type="ARBA" id="ARBA00022741"/>
    </source>
</evidence>
<keyword evidence="9" id="KW-1133">Transmembrane helix</keyword>
<feature type="transmembrane region" description="Helical" evidence="9">
    <location>
        <begin position="154"/>
        <end position="174"/>
    </location>
</feature>
<keyword evidence="8" id="KW-0902">Two-component regulatory system</keyword>
<dbReference type="GO" id="GO:0046983">
    <property type="term" value="F:protein dimerization activity"/>
    <property type="evidence" value="ECO:0007669"/>
    <property type="project" value="InterPro"/>
</dbReference>
<dbReference type="HOGENOM" id="CLU_000445_20_14_11"/>
<sequence>MKSNRKLTDWFEYWNRPITTYVMVFLCALYETMMLTRLVLAPDSANRTLRQSLDNTEWGLPLFVAIIILSLVLLNLRRRRPTATLLATTILMLLTAVIYGSAYTYLLLVWLIDLYACTVETRNPKSLIACLIPTALLGLVTTILATLWHQDADFTGLLYPTAMYFALCLVLGLVSRTRRERYVSEQALANERKRSQHLAQERDQAVNQSRIAAELHDSVGHDLTAIIALSEGLGQITGKPDVDDAITMINQLARQGLTDTRTAVKALQPPTNTDGHQPAPVGQKQAYHWDDINPIINHARQIGMTVALTETGRRPQDPVQANLSFVITREAITNVLRHGCHVDRIVISWDHDSQGGITISVRDNGKPAPEASSKGTGLNRLQETLGGYGGFLKSGPTSNGWLLQACIPSLKEPTDSEE</sequence>
<dbReference type="Pfam" id="PF07730">
    <property type="entry name" value="HisKA_3"/>
    <property type="match status" value="1"/>
</dbReference>
<keyword evidence="3" id="KW-0597">Phosphoprotein</keyword>
<keyword evidence="9" id="KW-0812">Transmembrane</keyword>
<comment type="catalytic activity">
    <reaction evidence="1">
        <text>ATP + protein L-histidine = ADP + protein N-phospho-L-histidine.</text>
        <dbReference type="EC" id="2.7.13.3"/>
    </reaction>
</comment>
<gene>
    <name evidence="11" type="ORF">BINDI_0599</name>
</gene>
<feature type="transmembrane region" description="Helical" evidence="9">
    <location>
        <begin position="60"/>
        <end position="76"/>
    </location>
</feature>
<dbReference type="PANTHER" id="PTHR24421:SF10">
    <property type="entry name" value="NITRATE_NITRITE SENSOR PROTEIN NARQ"/>
    <property type="match status" value="1"/>
</dbReference>
<proteinExistence type="predicted"/>
<dbReference type="Gene3D" id="1.20.5.1930">
    <property type="match status" value="1"/>
</dbReference>
<dbReference type="Gene3D" id="3.30.565.10">
    <property type="entry name" value="Histidine kinase-like ATPase, C-terminal domain"/>
    <property type="match status" value="1"/>
</dbReference>
<feature type="transmembrane region" description="Helical" evidence="9">
    <location>
        <begin position="128"/>
        <end position="148"/>
    </location>
</feature>
<dbReference type="SUPFAM" id="SSF55874">
    <property type="entry name" value="ATPase domain of HSP90 chaperone/DNA topoisomerase II/histidine kinase"/>
    <property type="match status" value="1"/>
</dbReference>
<feature type="transmembrane region" description="Helical" evidence="9">
    <location>
        <begin position="21"/>
        <end position="40"/>
    </location>
</feature>
<evidence type="ECO:0000259" key="10">
    <source>
        <dbReference type="Pfam" id="PF07730"/>
    </source>
</evidence>
<reference evidence="11 12" key="1">
    <citation type="journal article" date="2014" name="Appl. Environ. Microbiol.">
        <title>Genomic encyclopedia of type strains of the genus Bifidobacterium.</title>
        <authorList>
            <person name="Milani C."/>
            <person name="Lugli G.A."/>
            <person name="Duranti S."/>
            <person name="Turroni F."/>
            <person name="Bottacini F."/>
            <person name="Mangifesta M."/>
            <person name="Sanchez B."/>
            <person name="Viappiani A."/>
            <person name="Mancabelli L."/>
            <person name="Taminiau B."/>
            <person name="Delcenserie V."/>
            <person name="Barrangou R."/>
            <person name="Margolles A."/>
            <person name="van Sinderen D."/>
            <person name="Ventura M."/>
        </authorList>
    </citation>
    <scope>NUCLEOTIDE SEQUENCE [LARGE SCALE GENOMIC DNA]</scope>
    <source>
        <strain evidence="11 12">LMG 11587</strain>
    </source>
</reference>
<evidence type="ECO:0000256" key="3">
    <source>
        <dbReference type="ARBA" id="ARBA00022553"/>
    </source>
</evidence>
<evidence type="ECO:0000256" key="7">
    <source>
        <dbReference type="ARBA" id="ARBA00022840"/>
    </source>
</evidence>
<evidence type="ECO:0000256" key="9">
    <source>
        <dbReference type="SAM" id="Phobius"/>
    </source>
</evidence>